<dbReference type="InterPro" id="IPR057721">
    <property type="entry name" value="BCD1_alpha/beta"/>
</dbReference>
<protein>
    <recommendedName>
        <fullName evidence="2">BCD1 alpha/beta domain-containing protein</fullName>
    </recommendedName>
</protein>
<dbReference type="OrthoDB" id="272357at2759"/>
<reference evidence="3 4" key="1">
    <citation type="journal article" date="2011" name="PLoS Pathog.">
        <title>Endophytic Life Strategies Decoded by Genome and Transcriptome Analyses of the Mutualistic Root Symbiont Piriformospora indica.</title>
        <authorList>
            <person name="Zuccaro A."/>
            <person name="Lahrmann U."/>
            <person name="Guldener U."/>
            <person name="Langen G."/>
            <person name="Pfiffi S."/>
            <person name="Biedenkopf D."/>
            <person name="Wong P."/>
            <person name="Samans B."/>
            <person name="Grimm C."/>
            <person name="Basiewicz M."/>
            <person name="Murat C."/>
            <person name="Martin F."/>
            <person name="Kogel K.H."/>
        </authorList>
    </citation>
    <scope>NUCLEOTIDE SEQUENCE [LARGE SCALE GENOMIC DNA]</scope>
    <source>
        <strain evidence="3 4">DSM 11827</strain>
    </source>
</reference>
<organism evidence="3 4">
    <name type="scientific">Serendipita indica (strain DSM 11827)</name>
    <name type="common">Root endophyte fungus</name>
    <name type="synonym">Piriformospora indica</name>
    <dbReference type="NCBI Taxonomy" id="1109443"/>
    <lineage>
        <taxon>Eukaryota</taxon>
        <taxon>Fungi</taxon>
        <taxon>Dikarya</taxon>
        <taxon>Basidiomycota</taxon>
        <taxon>Agaricomycotina</taxon>
        <taxon>Agaricomycetes</taxon>
        <taxon>Sebacinales</taxon>
        <taxon>Serendipitaceae</taxon>
        <taxon>Serendipita</taxon>
    </lineage>
</organism>
<feature type="compositionally biased region" description="Polar residues" evidence="1">
    <location>
        <begin position="361"/>
        <end position="370"/>
    </location>
</feature>
<dbReference type="PANTHER" id="PTHR13483:SF11">
    <property type="entry name" value="ZINC FINGER HIT DOMAIN-CONTAINING PROTEIN 3"/>
    <property type="match status" value="1"/>
</dbReference>
<keyword evidence="4" id="KW-1185">Reference proteome</keyword>
<feature type="compositionally biased region" description="Basic and acidic residues" evidence="1">
    <location>
        <begin position="156"/>
        <end position="170"/>
    </location>
</feature>
<feature type="region of interest" description="Disordered" evidence="1">
    <location>
        <begin position="156"/>
        <end position="195"/>
    </location>
</feature>
<dbReference type="AlphaFoldDB" id="G4T5J5"/>
<evidence type="ECO:0000259" key="2">
    <source>
        <dbReference type="Pfam" id="PF25790"/>
    </source>
</evidence>
<evidence type="ECO:0000313" key="4">
    <source>
        <dbReference type="Proteomes" id="UP000007148"/>
    </source>
</evidence>
<dbReference type="Pfam" id="PF25790">
    <property type="entry name" value="BCD1"/>
    <property type="match status" value="1"/>
</dbReference>
<name>G4T5J5_SERID</name>
<dbReference type="eggNOG" id="KOG2858">
    <property type="taxonomic scope" value="Eukaryota"/>
</dbReference>
<dbReference type="GO" id="GO:0070761">
    <property type="term" value="C:pre-snoRNP complex"/>
    <property type="evidence" value="ECO:0007669"/>
    <property type="project" value="TreeGrafter"/>
</dbReference>
<feature type="region of interest" description="Disordered" evidence="1">
    <location>
        <begin position="321"/>
        <end position="382"/>
    </location>
</feature>
<dbReference type="GO" id="GO:0000463">
    <property type="term" value="P:maturation of LSU-rRNA from tricistronic rRNA transcript (SSU-rRNA, 5.8S rRNA, LSU-rRNA)"/>
    <property type="evidence" value="ECO:0007669"/>
    <property type="project" value="TreeGrafter"/>
</dbReference>
<dbReference type="GO" id="GO:0000492">
    <property type="term" value="P:box C/D snoRNP assembly"/>
    <property type="evidence" value="ECO:0007669"/>
    <property type="project" value="TreeGrafter"/>
</dbReference>
<evidence type="ECO:0000256" key="1">
    <source>
        <dbReference type="SAM" id="MobiDB-lite"/>
    </source>
</evidence>
<dbReference type="EMBL" id="CAFZ01000003">
    <property type="protein sequence ID" value="CCA66624.1"/>
    <property type="molecule type" value="Genomic_DNA"/>
</dbReference>
<dbReference type="InParanoid" id="G4T5J5"/>
<sequence>MSSYGYSNFMSDYVFLEDVGRKVGEWGREIDKKRLDATSSTVVASGARQHLRGKKSGHNHARTKRDILRENLEEEWDIDLRFLPEGMERRKSNQSTWDVRSKKGYLTAQFRFHRSFPPRPNKMDHERHHSEDSFILLSHRNELDTSVYTSLHKILQERNTAKRDRKKQDPQRPIPETQPTTIGQSAEGMGSSRVPPWVSEMVHEGESCAYQVLIAAHDIVEPTSTTTNHPITRRRYREIQSATNFGEALKGMTIVEFPTFEVVPKGNYSALLEGAEKDQSPADTIRRLWAFDENEEEEEFEERPRKRRKVDPEAGKKLLGGLLAYGEDDEDDSLVEAPLLTSEARPTGLSLAYSSEDSEGSDSMNASQLPQAPPDGDEVDWD</sequence>
<evidence type="ECO:0000313" key="3">
    <source>
        <dbReference type="EMBL" id="CCA66624.1"/>
    </source>
</evidence>
<dbReference type="GO" id="GO:0005634">
    <property type="term" value="C:nucleus"/>
    <property type="evidence" value="ECO:0007669"/>
    <property type="project" value="TreeGrafter"/>
</dbReference>
<dbReference type="PANTHER" id="PTHR13483">
    <property type="entry name" value="BOX C_D SNORNA PROTEIN 1-RELATED"/>
    <property type="match status" value="1"/>
</dbReference>
<dbReference type="STRING" id="1109443.G4T5J5"/>
<accession>G4T5J5</accession>
<dbReference type="GO" id="GO:0048254">
    <property type="term" value="P:snoRNA localization"/>
    <property type="evidence" value="ECO:0007669"/>
    <property type="project" value="TreeGrafter"/>
</dbReference>
<dbReference type="OMA" id="VPMNQYG"/>
<dbReference type="HOGENOM" id="CLU_025524_1_0_1"/>
<gene>
    <name evidence="3" type="ORF">PIIN_00307</name>
</gene>
<feature type="region of interest" description="Disordered" evidence="1">
    <location>
        <begin position="294"/>
        <end position="313"/>
    </location>
</feature>
<feature type="domain" description="BCD1 alpha/beta" evidence="2">
    <location>
        <begin position="75"/>
        <end position="266"/>
    </location>
</feature>
<comment type="caution">
    <text evidence="3">The sequence shown here is derived from an EMBL/GenBank/DDBJ whole genome shotgun (WGS) entry which is preliminary data.</text>
</comment>
<dbReference type="Proteomes" id="UP000007148">
    <property type="component" value="Unassembled WGS sequence"/>
</dbReference>
<dbReference type="InterPro" id="IPR051639">
    <property type="entry name" value="BCD1"/>
</dbReference>
<proteinExistence type="predicted"/>